<keyword evidence="5" id="KW-0448">Lipopolysaccharide biosynthesis</keyword>
<evidence type="ECO:0000256" key="4">
    <source>
        <dbReference type="ARBA" id="ARBA00022692"/>
    </source>
</evidence>
<keyword evidence="6" id="KW-1133">Transmembrane helix</keyword>
<keyword evidence="3 9" id="KW-0808">Transferase</keyword>
<dbReference type="STRING" id="1656094.BFC18_10055"/>
<evidence type="ECO:0000313" key="9">
    <source>
        <dbReference type="EMBL" id="OFC71070.1"/>
    </source>
</evidence>
<dbReference type="EMBL" id="MDHN01000020">
    <property type="protein sequence ID" value="OFC71070.1"/>
    <property type="molecule type" value="Genomic_DNA"/>
</dbReference>
<evidence type="ECO:0000256" key="1">
    <source>
        <dbReference type="ARBA" id="ARBA00022475"/>
    </source>
</evidence>
<dbReference type="InterPro" id="IPR050256">
    <property type="entry name" value="Glycosyltransferase_2"/>
</dbReference>
<gene>
    <name evidence="9" type="ORF">BFC18_10055</name>
</gene>
<name>A0A1E7ZC45_9ALTE</name>
<dbReference type="GO" id="GO:0009103">
    <property type="term" value="P:lipopolysaccharide biosynthetic process"/>
    <property type="evidence" value="ECO:0007669"/>
    <property type="project" value="UniProtKB-KW"/>
</dbReference>
<dbReference type="Proteomes" id="UP000175691">
    <property type="component" value="Unassembled WGS sequence"/>
</dbReference>
<dbReference type="InterPro" id="IPR029044">
    <property type="entry name" value="Nucleotide-diphossugar_trans"/>
</dbReference>
<keyword evidence="4" id="KW-0812">Transmembrane</keyword>
<accession>A0A1E7ZC45</accession>
<keyword evidence="7" id="KW-0472">Membrane</keyword>
<dbReference type="CDD" id="cd04179">
    <property type="entry name" value="DPM_DPG-synthase_like"/>
    <property type="match status" value="1"/>
</dbReference>
<dbReference type="GO" id="GO:0099621">
    <property type="term" value="F:undecaprenyl-phosphate 4-deoxy-4-formamido-L-arabinose transferase activity"/>
    <property type="evidence" value="ECO:0007669"/>
    <property type="project" value="TreeGrafter"/>
</dbReference>
<evidence type="ECO:0000256" key="3">
    <source>
        <dbReference type="ARBA" id="ARBA00022679"/>
    </source>
</evidence>
<evidence type="ECO:0000256" key="7">
    <source>
        <dbReference type="ARBA" id="ARBA00023136"/>
    </source>
</evidence>
<dbReference type="Gene3D" id="3.90.550.10">
    <property type="entry name" value="Spore Coat Polysaccharide Biosynthesis Protein SpsA, Chain A"/>
    <property type="match status" value="1"/>
</dbReference>
<dbReference type="GO" id="GO:0005886">
    <property type="term" value="C:plasma membrane"/>
    <property type="evidence" value="ECO:0007669"/>
    <property type="project" value="TreeGrafter"/>
</dbReference>
<proteinExistence type="predicted"/>
<evidence type="ECO:0000313" key="10">
    <source>
        <dbReference type="Proteomes" id="UP000175691"/>
    </source>
</evidence>
<organism evidence="9 10">
    <name type="scientific">Alteromonas confluentis</name>
    <dbReference type="NCBI Taxonomy" id="1656094"/>
    <lineage>
        <taxon>Bacteria</taxon>
        <taxon>Pseudomonadati</taxon>
        <taxon>Pseudomonadota</taxon>
        <taxon>Gammaproteobacteria</taxon>
        <taxon>Alteromonadales</taxon>
        <taxon>Alteromonadaceae</taxon>
        <taxon>Alteromonas/Salinimonas group</taxon>
        <taxon>Alteromonas</taxon>
    </lineage>
</organism>
<evidence type="ECO:0000259" key="8">
    <source>
        <dbReference type="Pfam" id="PF00535"/>
    </source>
</evidence>
<sequence length="237" mass="26835">MAVLESPEKLSSVSIIFPAYNEQENITRSIQNAIKAFSKYFHTVTIIPVNDGGEDSTGEIIDTLAAFDERIKPVHHQYNQGYGAALRSGFAAAKNDYVFFSDSDGQFDLEEITRLLTYVDSYDLILGYRENRADPFHRRVNGWAWSSLVRFLFKIKVKDIDCAFKLFRRDIFDVIKLEAGGAMVNTELLALAKKRGFSMINVAVSHYPREAGEQTGANPFVILKAFYELFKLHAKIS</sequence>
<evidence type="ECO:0000256" key="5">
    <source>
        <dbReference type="ARBA" id="ARBA00022985"/>
    </source>
</evidence>
<keyword evidence="2" id="KW-0328">Glycosyltransferase</keyword>
<dbReference type="Pfam" id="PF00535">
    <property type="entry name" value="Glycos_transf_2"/>
    <property type="match status" value="1"/>
</dbReference>
<reference evidence="9 10" key="1">
    <citation type="submission" date="2016-08" db="EMBL/GenBank/DDBJ databases">
        <authorList>
            <person name="Seilhamer J.J."/>
        </authorList>
    </citation>
    <scope>NUCLEOTIDE SEQUENCE [LARGE SCALE GENOMIC DNA]</scope>
    <source>
        <strain evidence="9 10">KCTC 42603</strain>
    </source>
</reference>
<dbReference type="SUPFAM" id="SSF53448">
    <property type="entry name" value="Nucleotide-diphospho-sugar transferases"/>
    <property type="match status" value="1"/>
</dbReference>
<dbReference type="PANTHER" id="PTHR48090:SF3">
    <property type="entry name" value="UNDECAPRENYL-PHOSPHATE 4-DEOXY-4-FORMAMIDO-L-ARABINOSE TRANSFERASE"/>
    <property type="match status" value="1"/>
</dbReference>
<protein>
    <submittedName>
        <fullName evidence="9">Cell wall biosynthesis glycosyltransferase</fullName>
    </submittedName>
</protein>
<feature type="domain" description="Glycosyltransferase 2-like" evidence="8">
    <location>
        <begin position="14"/>
        <end position="173"/>
    </location>
</feature>
<evidence type="ECO:0000256" key="2">
    <source>
        <dbReference type="ARBA" id="ARBA00022676"/>
    </source>
</evidence>
<keyword evidence="10" id="KW-1185">Reference proteome</keyword>
<dbReference type="AlphaFoldDB" id="A0A1E7ZC45"/>
<keyword evidence="1" id="KW-1003">Cell membrane</keyword>
<dbReference type="PANTHER" id="PTHR48090">
    <property type="entry name" value="UNDECAPRENYL-PHOSPHATE 4-DEOXY-4-FORMAMIDO-L-ARABINOSE TRANSFERASE-RELATED"/>
    <property type="match status" value="1"/>
</dbReference>
<evidence type="ECO:0000256" key="6">
    <source>
        <dbReference type="ARBA" id="ARBA00022989"/>
    </source>
</evidence>
<dbReference type="InterPro" id="IPR001173">
    <property type="entry name" value="Glyco_trans_2-like"/>
</dbReference>
<comment type="caution">
    <text evidence="9">The sequence shown here is derived from an EMBL/GenBank/DDBJ whole genome shotgun (WGS) entry which is preliminary data.</text>
</comment>